<gene>
    <name evidence="12" type="ORF">Zmor_016825</name>
</gene>
<dbReference type="InterPro" id="IPR003617">
    <property type="entry name" value="TFIIS/CRSP70_N_sub"/>
</dbReference>
<dbReference type="PROSITE" id="PS51319">
    <property type="entry name" value="TFIIS_N"/>
    <property type="match status" value="1"/>
</dbReference>
<evidence type="ECO:0000313" key="13">
    <source>
        <dbReference type="Proteomes" id="UP001168821"/>
    </source>
</evidence>
<dbReference type="GO" id="GO:0010628">
    <property type="term" value="P:positive regulation of gene expression"/>
    <property type="evidence" value="ECO:0007669"/>
    <property type="project" value="TreeGrafter"/>
</dbReference>
<sequence length="469" mass="52533">MPAVIEIVSLLEKVTITKELLETTRLGKHVNELRRKTDNDSLSKRAKELVKKWRNMVLPDSNGQLKTLPEEKKRPPNRSPSADTKRPKLNGQTTELELSDNSNSSFKDVISTKLKRDVILINSDSNSSLPEAKQEPLLEQQLPKKRGRKKGSKNHKNLIDEAETSFTNKLAVSRGNSKVKTTQELIAGLQNKNSLKEDLTLRAAKLTERVSIIDQKLNTNANRYKNSQRKGFQKISLGERSERVIESGSVINDKSLIPDEEVIIVDDVEPAEEKAETPPPPPSPQEHKVTSLSVEEALAQLPPVDRGVLEEPEPQPHCSCVLKEHKDFAVDESDDLGLPFEFVEDSECAARLHFEEEARKEQITPEDLHSKHVESVNGNWGVGGAKGGPELGEDGLFVNVVPNVNTESIPKDVKADFSCENYKKYSISECGEEERTGDSGRVFREWHEVLDTPSYNGEIFKILPYVIID</sequence>
<feature type="domain" description="TFIIS N-terminal" evidence="11">
    <location>
        <begin position="1"/>
        <end position="60"/>
    </location>
</feature>
<keyword evidence="5" id="KW-0010">Activator</keyword>
<proteinExistence type="inferred from homology"/>
<feature type="compositionally biased region" description="Polar residues" evidence="10">
    <location>
        <begin position="90"/>
        <end position="102"/>
    </location>
</feature>
<accession>A0AA38I468</accession>
<feature type="region of interest" description="Disordered" evidence="10">
    <location>
        <begin position="58"/>
        <end position="102"/>
    </location>
</feature>
<evidence type="ECO:0000256" key="6">
    <source>
        <dbReference type="ARBA" id="ARBA00023163"/>
    </source>
</evidence>
<dbReference type="Pfam" id="PF08711">
    <property type="entry name" value="Med26"/>
    <property type="match status" value="1"/>
</dbReference>
<dbReference type="GO" id="GO:0006357">
    <property type="term" value="P:regulation of transcription by RNA polymerase II"/>
    <property type="evidence" value="ECO:0007669"/>
    <property type="project" value="InterPro"/>
</dbReference>
<comment type="subcellular location">
    <subcellularLocation>
        <location evidence="1 9">Nucleus</location>
    </subcellularLocation>
</comment>
<evidence type="ECO:0000313" key="12">
    <source>
        <dbReference type="EMBL" id="KAJ3650743.1"/>
    </source>
</evidence>
<evidence type="ECO:0000256" key="5">
    <source>
        <dbReference type="ARBA" id="ARBA00023159"/>
    </source>
</evidence>
<evidence type="ECO:0000259" key="11">
    <source>
        <dbReference type="PROSITE" id="PS51319"/>
    </source>
</evidence>
<keyword evidence="7 9" id="KW-0539">Nucleus</keyword>
<dbReference type="InterPro" id="IPR042376">
    <property type="entry name" value="MED26"/>
</dbReference>
<keyword evidence="13" id="KW-1185">Reference proteome</keyword>
<keyword evidence="4" id="KW-0805">Transcription regulation</keyword>
<reference evidence="12" key="1">
    <citation type="journal article" date="2023" name="G3 (Bethesda)">
        <title>Whole genome assemblies of Zophobas morio and Tenebrio molitor.</title>
        <authorList>
            <person name="Kaur S."/>
            <person name="Stinson S.A."/>
            <person name="diCenzo G.C."/>
        </authorList>
    </citation>
    <scope>NUCLEOTIDE SEQUENCE</scope>
    <source>
        <strain evidence="12">QUZm001</strain>
    </source>
</reference>
<dbReference type="GO" id="GO:0003712">
    <property type="term" value="F:transcription coregulator activity"/>
    <property type="evidence" value="ECO:0007669"/>
    <property type="project" value="TreeGrafter"/>
</dbReference>
<dbReference type="PANTHER" id="PTHR15201:SF1">
    <property type="entry name" value="MEDIATOR OF RNA POLYMERASE II TRANSCRIPTION SUBUNIT 26"/>
    <property type="match status" value="1"/>
</dbReference>
<dbReference type="InterPro" id="IPR035441">
    <property type="entry name" value="TFIIS/LEDGF_dom_sf"/>
</dbReference>
<evidence type="ECO:0000256" key="3">
    <source>
        <dbReference type="ARBA" id="ARBA00019686"/>
    </source>
</evidence>
<evidence type="ECO:0000256" key="9">
    <source>
        <dbReference type="PROSITE-ProRule" id="PRU00649"/>
    </source>
</evidence>
<evidence type="ECO:0000256" key="7">
    <source>
        <dbReference type="ARBA" id="ARBA00023242"/>
    </source>
</evidence>
<evidence type="ECO:0000256" key="1">
    <source>
        <dbReference type="ARBA" id="ARBA00004123"/>
    </source>
</evidence>
<dbReference type="Gene3D" id="1.20.930.10">
    <property type="entry name" value="Conserved domain common to transcription factors TFIIS, elongin A, CRSP70"/>
    <property type="match status" value="1"/>
</dbReference>
<dbReference type="GO" id="GO:0070847">
    <property type="term" value="C:core mediator complex"/>
    <property type="evidence" value="ECO:0007669"/>
    <property type="project" value="TreeGrafter"/>
</dbReference>
<evidence type="ECO:0000256" key="10">
    <source>
        <dbReference type="SAM" id="MobiDB-lite"/>
    </source>
</evidence>
<keyword evidence="6" id="KW-0804">Transcription</keyword>
<comment type="caution">
    <text evidence="12">The sequence shown here is derived from an EMBL/GenBank/DDBJ whole genome shotgun (WGS) entry which is preliminary data.</text>
</comment>
<dbReference type="SUPFAM" id="SSF47676">
    <property type="entry name" value="Conserved domain common to transcription factors TFIIS, elongin A, CRSP70"/>
    <property type="match status" value="1"/>
</dbReference>
<dbReference type="FunFam" id="1.20.930.10:FF:000026">
    <property type="entry name" value="Alginate regulatory protein AlgR3, putative"/>
    <property type="match status" value="1"/>
</dbReference>
<dbReference type="GO" id="GO:0016592">
    <property type="term" value="C:mediator complex"/>
    <property type="evidence" value="ECO:0007669"/>
    <property type="project" value="InterPro"/>
</dbReference>
<name>A0AA38I468_9CUCU</name>
<evidence type="ECO:0000256" key="4">
    <source>
        <dbReference type="ARBA" id="ARBA00023015"/>
    </source>
</evidence>
<dbReference type="PANTHER" id="PTHR15201">
    <property type="entry name" value="CRSP70"/>
    <property type="match status" value="1"/>
</dbReference>
<dbReference type="Proteomes" id="UP001168821">
    <property type="component" value="Unassembled WGS sequence"/>
</dbReference>
<dbReference type="InterPro" id="IPR017923">
    <property type="entry name" value="TFIIS_N"/>
</dbReference>
<dbReference type="EMBL" id="JALNTZ010000005">
    <property type="protein sequence ID" value="KAJ3650743.1"/>
    <property type="molecule type" value="Genomic_DNA"/>
</dbReference>
<protein>
    <recommendedName>
        <fullName evidence="3">Mediator of RNA polymerase II transcription subunit 26</fullName>
    </recommendedName>
    <alternativeName>
        <fullName evidence="8">Mediator complex subunit 26</fullName>
    </alternativeName>
</protein>
<dbReference type="SMART" id="SM00509">
    <property type="entry name" value="TFS2N"/>
    <property type="match status" value="1"/>
</dbReference>
<dbReference type="AlphaFoldDB" id="A0AA38I468"/>
<comment type="similarity">
    <text evidence="2">Belongs to the Mediator complex subunit 26 family.</text>
</comment>
<organism evidence="12 13">
    <name type="scientific">Zophobas morio</name>
    <dbReference type="NCBI Taxonomy" id="2755281"/>
    <lineage>
        <taxon>Eukaryota</taxon>
        <taxon>Metazoa</taxon>
        <taxon>Ecdysozoa</taxon>
        <taxon>Arthropoda</taxon>
        <taxon>Hexapoda</taxon>
        <taxon>Insecta</taxon>
        <taxon>Pterygota</taxon>
        <taxon>Neoptera</taxon>
        <taxon>Endopterygota</taxon>
        <taxon>Coleoptera</taxon>
        <taxon>Polyphaga</taxon>
        <taxon>Cucujiformia</taxon>
        <taxon>Tenebrionidae</taxon>
        <taxon>Zophobas</taxon>
    </lineage>
</organism>
<feature type="compositionally biased region" description="Basic residues" evidence="10">
    <location>
        <begin position="143"/>
        <end position="156"/>
    </location>
</feature>
<evidence type="ECO:0000256" key="8">
    <source>
        <dbReference type="ARBA" id="ARBA00031968"/>
    </source>
</evidence>
<evidence type="ECO:0000256" key="2">
    <source>
        <dbReference type="ARBA" id="ARBA00009681"/>
    </source>
</evidence>
<feature type="region of interest" description="Disordered" evidence="10">
    <location>
        <begin position="126"/>
        <end position="160"/>
    </location>
</feature>